<dbReference type="SFLD" id="SFLDF00294">
    <property type="entry name" value="7_8-didemethyl-8-hydroxy-5-dea"/>
    <property type="match status" value="1"/>
</dbReference>
<dbReference type="PROSITE" id="PS51918">
    <property type="entry name" value="RADICAL_SAM"/>
    <property type="match status" value="1"/>
</dbReference>
<dbReference type="PROSITE" id="PS01058">
    <property type="entry name" value="SAICAR_SYNTHETASE_2"/>
    <property type="match status" value="1"/>
</dbReference>
<keyword evidence="11 17" id="KW-0408">Iron</keyword>
<dbReference type="GO" id="GO:0006189">
    <property type="term" value="P:'de novo' IMP biosynthetic process"/>
    <property type="evidence" value="ECO:0007669"/>
    <property type="project" value="UniProtKB-UniRule"/>
</dbReference>
<dbReference type="PROSITE" id="PS01057">
    <property type="entry name" value="SAICAR_SYNTHETASE_1"/>
    <property type="match status" value="1"/>
</dbReference>
<gene>
    <name evidence="17" type="primary">cofG</name>
    <name evidence="16" type="synonym">purC</name>
    <name evidence="19" type="ordered locus">Mhun_1253</name>
</gene>
<proteinExistence type="inferred from homology"/>
<dbReference type="InterPro" id="IPR033934">
    <property type="entry name" value="SAICAR_synt_PurC"/>
</dbReference>
<dbReference type="Gene3D" id="3.30.470.20">
    <property type="entry name" value="ATP-grasp fold, B domain"/>
    <property type="match status" value="1"/>
</dbReference>
<dbReference type="InterPro" id="IPR006638">
    <property type="entry name" value="Elp3/MiaA/NifB-like_rSAM"/>
</dbReference>
<dbReference type="Pfam" id="PF01259">
    <property type="entry name" value="SAICAR_synt"/>
    <property type="match status" value="1"/>
</dbReference>
<dbReference type="HAMAP" id="MF_00137">
    <property type="entry name" value="SAICAR_synth"/>
    <property type="match status" value="1"/>
</dbReference>
<dbReference type="Gene3D" id="3.20.20.70">
    <property type="entry name" value="Aldolase class I"/>
    <property type="match status" value="1"/>
</dbReference>
<comment type="pathway">
    <text evidence="1 16">Purine metabolism; IMP biosynthesis via de novo pathway; 5-amino-1-(5-phospho-D-ribosyl)imidazole-4-carboxamide from 5-amino-1-(5-phospho-D-ribosyl)imidazole-4-carboxylate: step 1/2.</text>
</comment>
<keyword evidence="4 17" id="KW-0004">4Fe-4S</keyword>
<dbReference type="FunFam" id="3.30.470.20:FF:000006">
    <property type="entry name" value="Phosphoribosylaminoimidazole-succinocarboxamide synthase"/>
    <property type="match status" value="1"/>
</dbReference>
<evidence type="ECO:0000256" key="12">
    <source>
        <dbReference type="ARBA" id="ARBA00023014"/>
    </source>
</evidence>
<evidence type="ECO:0000256" key="5">
    <source>
        <dbReference type="ARBA" id="ARBA00022598"/>
    </source>
</evidence>
<keyword evidence="19" id="KW-0808">Transferase</keyword>
<comment type="pathway">
    <text evidence="2 17">Cofactor biosynthesis; coenzyme F0 biosynthesis.</text>
</comment>
<dbReference type="SUPFAM" id="SSF102114">
    <property type="entry name" value="Radical SAM enzymes"/>
    <property type="match status" value="1"/>
</dbReference>
<dbReference type="eggNOG" id="arCOG04421">
    <property type="taxonomic scope" value="Archaea"/>
</dbReference>
<keyword evidence="13 17" id="KW-0456">Lyase</keyword>
<dbReference type="HOGENOM" id="CLU_482036_0_0_2"/>
<dbReference type="GeneID" id="95969669"/>
<keyword evidence="6 17" id="KW-0949">S-adenosyl-L-methionine</keyword>
<dbReference type="PANTHER" id="PTHR43076:SF15">
    <property type="entry name" value="7,8-DIDEMETHYL-8-HYDROXY-5-DEAZARIBOFLAVIN SYNTHASE"/>
    <property type="match status" value="1"/>
</dbReference>
<dbReference type="GO" id="GO:0051539">
    <property type="term" value="F:4 iron, 4 sulfur cluster binding"/>
    <property type="evidence" value="ECO:0007669"/>
    <property type="project" value="UniProtKB-KW"/>
</dbReference>
<keyword evidence="5 16" id="KW-0436">Ligase</keyword>
<evidence type="ECO:0000256" key="7">
    <source>
        <dbReference type="ARBA" id="ARBA00022723"/>
    </source>
</evidence>
<dbReference type="InterPro" id="IPR018236">
    <property type="entry name" value="SAICAR_synthetase_CS"/>
</dbReference>
<dbReference type="RefSeq" id="WP_011448274.1">
    <property type="nucleotide sequence ID" value="NC_007796.1"/>
</dbReference>
<dbReference type="InterPro" id="IPR058240">
    <property type="entry name" value="rSAM_sf"/>
</dbReference>
<dbReference type="InParanoid" id="Q2FQJ2"/>
<evidence type="ECO:0000256" key="9">
    <source>
        <dbReference type="ARBA" id="ARBA00022755"/>
    </source>
</evidence>
<comment type="similarity">
    <text evidence="3 16">Belongs to the SAICAR synthetase family.</text>
</comment>
<evidence type="ECO:0000256" key="13">
    <source>
        <dbReference type="ARBA" id="ARBA00023239"/>
    </source>
</evidence>
<comment type="catalytic activity">
    <reaction evidence="14 16">
        <text>5-amino-1-(5-phospho-D-ribosyl)imidazole-4-carboxylate + L-aspartate + ATP = (2S)-2-[5-amino-1-(5-phospho-beta-D-ribosyl)imidazole-4-carboxamido]succinate + ADP + phosphate + 2 H(+)</text>
        <dbReference type="Rhea" id="RHEA:22628"/>
        <dbReference type="ChEBI" id="CHEBI:15378"/>
        <dbReference type="ChEBI" id="CHEBI:29991"/>
        <dbReference type="ChEBI" id="CHEBI:30616"/>
        <dbReference type="ChEBI" id="CHEBI:43474"/>
        <dbReference type="ChEBI" id="CHEBI:58443"/>
        <dbReference type="ChEBI" id="CHEBI:77657"/>
        <dbReference type="ChEBI" id="CHEBI:456216"/>
        <dbReference type="EC" id="6.3.2.6"/>
    </reaction>
</comment>
<evidence type="ECO:0000256" key="2">
    <source>
        <dbReference type="ARBA" id="ARBA00004712"/>
    </source>
</evidence>
<evidence type="ECO:0000256" key="1">
    <source>
        <dbReference type="ARBA" id="ARBA00004672"/>
    </source>
</evidence>
<evidence type="ECO:0000256" key="15">
    <source>
        <dbReference type="ARBA" id="ARBA00048974"/>
    </source>
</evidence>
<sequence>MSPVITYSRNVFVPLTFVCRNICGYCIFRRPPGEGCVLSPDEVIRVLRRGAEAGCTEALFTFGEHPEEVAGFMPFLEQYGFGSILEYCHAMAEEALRLGLLPHTNAGIMTADEMSYLADVNASMGLMLETTADIPAHRNCPGKEPARRIAMIEDAGRLKIPFTTGILLGIGETRSDRRESLEVIAGLHRKYGHIQEIIIQNFCPKPGTDMSAFPGATLRDMQETVRMAKEILPSDIAIQIPPNLADAAQILPCGVTDLGGISPVTIDYVNPEHPWPAFDELAALTKGYTLKERLCIYPEYIRRGWYHPRLRDCIISLENTIHMRGTSVIPAKPLYEGKAKSVYASENPDELIVVFRNDMTAFNGVKHDQFTDKGRLNATASEFFMKMLEAEGIPTHHIRMSAPDTMIVRRLEMIPLEVIVRNVAAGSMTKKYPVKEGMVLDRPVVTIDYKDDERGDPMINDDLIEVLHILTADELRKVKEMALHVNKVLTRFFDECGIRLVDFKLEFGKADGTIYLGDEISMDSMRLWDKKTGESFDKDVYRFDKGDVIAAYRNVLKRIIPDSGV</sequence>
<dbReference type="GO" id="GO:0004639">
    <property type="term" value="F:phosphoribosylaminoimidazolesuccinocarboxamide synthase activity"/>
    <property type="evidence" value="ECO:0007669"/>
    <property type="project" value="UniProtKB-UniRule"/>
</dbReference>
<evidence type="ECO:0000256" key="14">
    <source>
        <dbReference type="ARBA" id="ARBA00048475"/>
    </source>
</evidence>
<evidence type="ECO:0000313" key="20">
    <source>
        <dbReference type="Proteomes" id="UP000001941"/>
    </source>
</evidence>
<dbReference type="InterPro" id="IPR019939">
    <property type="entry name" value="CofG_family"/>
</dbReference>
<evidence type="ECO:0000256" key="6">
    <source>
        <dbReference type="ARBA" id="ARBA00022691"/>
    </source>
</evidence>
<dbReference type="CDD" id="cd01415">
    <property type="entry name" value="SAICAR_synt_PurC"/>
    <property type="match status" value="1"/>
</dbReference>
<evidence type="ECO:0000256" key="10">
    <source>
        <dbReference type="ARBA" id="ARBA00022840"/>
    </source>
</evidence>
<dbReference type="Gene3D" id="3.30.200.20">
    <property type="entry name" value="Phosphorylase Kinase, domain 1"/>
    <property type="match status" value="1"/>
</dbReference>
<keyword evidence="12 17" id="KW-0411">Iron-sulfur</keyword>
<dbReference type="SFLD" id="SFLDG01388">
    <property type="entry name" value="7_8-didemethyl-8-hydroxy-5-dea"/>
    <property type="match status" value="1"/>
</dbReference>
<dbReference type="PANTHER" id="PTHR43076">
    <property type="entry name" value="FO SYNTHASE (COFH)"/>
    <property type="match status" value="1"/>
</dbReference>
<dbReference type="UniPathway" id="UPA00074">
    <property type="reaction ID" value="UER00131"/>
</dbReference>
<evidence type="ECO:0000313" key="19">
    <source>
        <dbReference type="EMBL" id="ABD40997.1"/>
    </source>
</evidence>
<feature type="binding site" evidence="17">
    <location>
        <position position="26"/>
    </location>
    <ligand>
        <name>[4Fe-4S] cluster</name>
        <dbReference type="ChEBI" id="CHEBI:49883"/>
        <note>4Fe-4S-S-AdoMet</note>
    </ligand>
</feature>
<keyword evidence="7 17" id="KW-0479">Metal-binding</keyword>
<dbReference type="NCBIfam" id="TIGR03550">
    <property type="entry name" value="F420_cofG"/>
    <property type="match status" value="1"/>
</dbReference>
<dbReference type="KEGG" id="mhu:Mhun_1253"/>
<protein>
    <recommendedName>
        <fullName evidence="16 17">Multifunctional fusion protein</fullName>
    </recommendedName>
    <domain>
        <recommendedName>
            <fullName evidence="16">Phosphoribosylaminoimidazole-succinocarboxamide synthase</fullName>
            <ecNumber evidence="16">6.3.2.6</ecNumber>
        </recommendedName>
        <alternativeName>
            <fullName evidence="16">SAICAR synthetase</fullName>
        </alternativeName>
    </domain>
    <domain>
        <recommendedName>
            <fullName evidence="17">7,8-didemethyl-8-hydroxy-5-deazariboflavin synthase</fullName>
            <ecNumber evidence="17">4.3.1.32</ecNumber>
        </recommendedName>
        <alternativeName>
            <fullName evidence="17">FO synthase subunit 1</fullName>
        </alternativeName>
    </domain>
</protein>
<dbReference type="UniPathway" id="UPA00072"/>
<dbReference type="eggNOG" id="arCOG00657">
    <property type="taxonomic scope" value="Archaea"/>
</dbReference>
<keyword evidence="20" id="KW-1185">Reference proteome</keyword>
<dbReference type="EC" id="4.3.1.32" evidence="17"/>
<dbReference type="EMBL" id="CP000254">
    <property type="protein sequence ID" value="ABD40997.1"/>
    <property type="molecule type" value="Genomic_DNA"/>
</dbReference>
<dbReference type="InterPro" id="IPR028923">
    <property type="entry name" value="SAICAR_synt/ADE2_N"/>
</dbReference>
<evidence type="ECO:0000259" key="18">
    <source>
        <dbReference type="PROSITE" id="PS51918"/>
    </source>
</evidence>
<dbReference type="EC" id="6.3.2.6" evidence="16"/>
<keyword evidence="9 16" id="KW-0658">Purine biosynthesis</keyword>
<dbReference type="AlphaFoldDB" id="Q2FQJ2"/>
<dbReference type="SUPFAM" id="SSF56104">
    <property type="entry name" value="SAICAR synthase-like"/>
    <property type="match status" value="1"/>
</dbReference>
<dbReference type="HAMAP" id="MF_01611">
    <property type="entry name" value="FO_synth_sub1"/>
    <property type="match status" value="1"/>
</dbReference>
<dbReference type="GO" id="GO:0009236">
    <property type="term" value="P:cobalamin biosynthetic process"/>
    <property type="evidence" value="ECO:0007669"/>
    <property type="project" value="InterPro"/>
</dbReference>
<evidence type="ECO:0000256" key="3">
    <source>
        <dbReference type="ARBA" id="ARBA00010190"/>
    </source>
</evidence>
<evidence type="ECO:0000256" key="8">
    <source>
        <dbReference type="ARBA" id="ARBA00022741"/>
    </source>
</evidence>
<dbReference type="NCBIfam" id="TIGR00081">
    <property type="entry name" value="purC"/>
    <property type="match status" value="1"/>
</dbReference>
<reference evidence="20" key="1">
    <citation type="journal article" date="2016" name="Stand. Genomic Sci.">
        <title>Complete genome sequence of Methanospirillum hungatei type strain JF1.</title>
        <authorList>
            <person name="Gunsalus R.P."/>
            <person name="Cook L.E."/>
            <person name="Crable B."/>
            <person name="Rohlin L."/>
            <person name="McDonald E."/>
            <person name="Mouttaki H."/>
            <person name="Sieber J.R."/>
            <person name="Poweleit N."/>
            <person name="Zhou H."/>
            <person name="Lapidus A.L."/>
            <person name="Daligault H.E."/>
            <person name="Land M."/>
            <person name="Gilna P."/>
            <person name="Ivanova N."/>
            <person name="Kyrpides N."/>
            <person name="Culley D.E."/>
            <person name="McInerney M.J."/>
        </authorList>
    </citation>
    <scope>NUCLEOTIDE SEQUENCE [LARGE SCALE GENOMIC DNA]</scope>
    <source>
        <strain evidence="20">ATCC 27890 / DSM 864 / NBRC 100397 / JF-1</strain>
    </source>
</reference>
<dbReference type="Proteomes" id="UP000001941">
    <property type="component" value="Chromosome"/>
</dbReference>
<dbReference type="SFLD" id="SFLDG01064">
    <property type="entry name" value="F420__menaquinone_cofactor_bio"/>
    <property type="match status" value="1"/>
</dbReference>
<dbReference type="InterPro" id="IPR034405">
    <property type="entry name" value="F420"/>
</dbReference>
<evidence type="ECO:0000256" key="4">
    <source>
        <dbReference type="ARBA" id="ARBA00022485"/>
    </source>
</evidence>
<dbReference type="FunCoup" id="Q2FQJ2">
    <property type="interactions" value="88"/>
</dbReference>
<feature type="domain" description="Radical SAM core" evidence="18">
    <location>
        <begin position="5"/>
        <end position="243"/>
    </location>
</feature>
<dbReference type="Pfam" id="PF04055">
    <property type="entry name" value="Radical_SAM"/>
    <property type="match status" value="1"/>
</dbReference>
<dbReference type="GO" id="GO:0005524">
    <property type="term" value="F:ATP binding"/>
    <property type="evidence" value="ECO:0007669"/>
    <property type="project" value="UniProtKB-KW"/>
</dbReference>
<dbReference type="GO" id="GO:0044689">
    <property type="term" value="F:7,8-didemethyl-8-hydroxy-5-deazariboflavin synthase activity"/>
    <property type="evidence" value="ECO:0007669"/>
    <property type="project" value="UniProtKB-EC"/>
</dbReference>
<dbReference type="InterPro" id="IPR001636">
    <property type="entry name" value="SAICAR_synth"/>
</dbReference>
<comment type="function">
    <text evidence="17">Catalyzes the radical-mediated synthesis of 7,8-didemethyl-8-hydroxy-5-deazariboflavin (FO) from 5-amino-5-(4-hydroxybenzyl)-6-(D-ribitylimino)-5,6-dihydrouracil.</text>
</comment>
<dbReference type="NCBIfam" id="NF004884">
    <property type="entry name" value="PRK06245.1"/>
    <property type="match status" value="1"/>
</dbReference>
<dbReference type="CDD" id="cd01335">
    <property type="entry name" value="Radical_SAM"/>
    <property type="match status" value="1"/>
</dbReference>
<dbReference type="GO" id="GO:0016765">
    <property type="term" value="F:transferase activity, transferring alkyl or aryl (other than methyl) groups"/>
    <property type="evidence" value="ECO:0007669"/>
    <property type="project" value="InterPro"/>
</dbReference>
<keyword evidence="8 16" id="KW-0547">Nucleotide-binding</keyword>
<comment type="cofactor">
    <cofactor evidence="17">
        <name>[4Fe-4S] cluster</name>
        <dbReference type="ChEBI" id="CHEBI:49883"/>
    </cofactor>
    <text evidence="17">Binds 1 [4Fe-4S] cluster. The cluster is coordinated with 3 cysteines and an exchangeable S-adenosyl-L-methionine.</text>
</comment>
<comment type="catalytic activity">
    <reaction evidence="15 17">
        <text>5-amino-5-(4-hydroxybenzyl)-6-(D-ribitylimino)-5,6-dihydrouracil + S-adenosyl-L-methionine = 7,8-didemethyl-8-hydroxy-5-deazariboflavin + 5'-deoxyadenosine + L-methionine + NH4(+) + H(+)</text>
        <dbReference type="Rhea" id="RHEA:55204"/>
        <dbReference type="ChEBI" id="CHEBI:15378"/>
        <dbReference type="ChEBI" id="CHEBI:17319"/>
        <dbReference type="ChEBI" id="CHEBI:28938"/>
        <dbReference type="ChEBI" id="CHEBI:57844"/>
        <dbReference type="ChEBI" id="CHEBI:59789"/>
        <dbReference type="ChEBI" id="CHEBI:59904"/>
        <dbReference type="ChEBI" id="CHEBI:85936"/>
        <dbReference type="EC" id="4.3.1.32"/>
    </reaction>
</comment>
<dbReference type="STRING" id="323259.Mhun_1253"/>
<evidence type="ECO:0000256" key="11">
    <source>
        <dbReference type="ARBA" id="ARBA00023004"/>
    </source>
</evidence>
<dbReference type="SFLD" id="SFLDS00029">
    <property type="entry name" value="Radical_SAM"/>
    <property type="match status" value="1"/>
</dbReference>
<dbReference type="EnsemblBacteria" id="ABD40997">
    <property type="protein sequence ID" value="ABD40997"/>
    <property type="gene ID" value="Mhun_1253"/>
</dbReference>
<comment type="similarity">
    <text evidence="17">Belongs to the radical SAM superfamily. CofG family.</text>
</comment>
<name>Q2FQJ2_METHJ</name>
<comment type="subunit">
    <text evidence="17">The FO synthase complex consists of two subunits, CofG and CofH.</text>
</comment>
<accession>Q2FQJ2</accession>
<dbReference type="InterPro" id="IPR007197">
    <property type="entry name" value="rSAM"/>
</dbReference>
<feature type="binding site" evidence="17">
    <location>
        <position position="23"/>
    </location>
    <ligand>
        <name>[4Fe-4S] cluster</name>
        <dbReference type="ChEBI" id="CHEBI:49883"/>
        <note>4Fe-4S-S-AdoMet</note>
    </ligand>
</feature>
<evidence type="ECO:0000256" key="16">
    <source>
        <dbReference type="HAMAP-Rule" id="MF_00137"/>
    </source>
</evidence>
<dbReference type="SMART" id="SM00729">
    <property type="entry name" value="Elp3"/>
    <property type="match status" value="1"/>
</dbReference>
<organism evidence="19 20">
    <name type="scientific">Methanospirillum hungatei JF-1 (strain ATCC 27890 / DSM 864 / NBRC 100397 / JF-1)</name>
    <dbReference type="NCBI Taxonomy" id="323259"/>
    <lineage>
        <taxon>Archaea</taxon>
        <taxon>Methanobacteriati</taxon>
        <taxon>Methanobacteriota</taxon>
        <taxon>Stenosarchaea group</taxon>
        <taxon>Methanomicrobia</taxon>
        <taxon>Methanomicrobiales</taxon>
        <taxon>Methanospirillaceae</taxon>
        <taxon>Methanospirillum</taxon>
    </lineage>
</organism>
<dbReference type="GO" id="GO:0005506">
    <property type="term" value="F:iron ion binding"/>
    <property type="evidence" value="ECO:0007669"/>
    <property type="project" value="UniProtKB-UniRule"/>
</dbReference>
<keyword evidence="10 16" id="KW-0067">ATP-binding</keyword>
<dbReference type="InterPro" id="IPR013785">
    <property type="entry name" value="Aldolase_TIM"/>
</dbReference>
<feature type="binding site" evidence="17">
    <location>
        <position position="19"/>
    </location>
    <ligand>
        <name>[4Fe-4S] cluster</name>
        <dbReference type="ChEBI" id="CHEBI:49883"/>
        <note>4Fe-4S-S-AdoMet</note>
    </ligand>
</feature>
<evidence type="ECO:0000256" key="17">
    <source>
        <dbReference type="HAMAP-Rule" id="MF_01611"/>
    </source>
</evidence>